<name>A0A0U1KX09_9FIRM</name>
<gene>
    <name evidence="2" type="ORF">SpAn4DRAFT_3515</name>
</gene>
<dbReference type="Proteomes" id="UP000049855">
    <property type="component" value="Unassembled WGS sequence"/>
</dbReference>
<dbReference type="EMBL" id="CTRP01000005">
    <property type="protein sequence ID" value="CQR71649.1"/>
    <property type="molecule type" value="Genomic_DNA"/>
</dbReference>
<proteinExistence type="predicted"/>
<protein>
    <submittedName>
        <fullName evidence="2">Transcriptional regulator</fullName>
    </submittedName>
</protein>
<dbReference type="SUPFAM" id="SSF47413">
    <property type="entry name" value="lambda repressor-like DNA-binding domains"/>
    <property type="match status" value="1"/>
</dbReference>
<dbReference type="RefSeq" id="WP_021168732.1">
    <property type="nucleotide sequence ID" value="NZ_CTRP01000005.1"/>
</dbReference>
<dbReference type="Pfam" id="PF13443">
    <property type="entry name" value="HTH_26"/>
    <property type="match status" value="1"/>
</dbReference>
<evidence type="ECO:0000259" key="1">
    <source>
        <dbReference type="Pfam" id="PF13443"/>
    </source>
</evidence>
<dbReference type="Gene3D" id="1.10.260.40">
    <property type="entry name" value="lambda repressor-like DNA-binding domains"/>
    <property type="match status" value="1"/>
</dbReference>
<keyword evidence="3" id="KW-1185">Reference proteome</keyword>
<reference evidence="3" key="1">
    <citation type="submission" date="2015-03" db="EMBL/GenBank/DDBJ databases">
        <authorList>
            <person name="Nijsse Bart"/>
        </authorList>
    </citation>
    <scope>NUCLEOTIDE SEQUENCE [LARGE SCALE GENOMIC DNA]</scope>
</reference>
<evidence type="ECO:0000313" key="3">
    <source>
        <dbReference type="Proteomes" id="UP000049855"/>
    </source>
</evidence>
<accession>A0A0U1KX09</accession>
<feature type="domain" description="HTH cro/C1-type" evidence="1">
    <location>
        <begin position="6"/>
        <end position="59"/>
    </location>
</feature>
<organism evidence="2 3">
    <name type="scientific">Sporomusa ovata</name>
    <dbReference type="NCBI Taxonomy" id="2378"/>
    <lineage>
        <taxon>Bacteria</taxon>
        <taxon>Bacillati</taxon>
        <taxon>Bacillota</taxon>
        <taxon>Negativicutes</taxon>
        <taxon>Selenomonadales</taxon>
        <taxon>Sporomusaceae</taxon>
        <taxon>Sporomusa</taxon>
    </lineage>
</organism>
<evidence type="ECO:0000313" key="2">
    <source>
        <dbReference type="EMBL" id="CQR71649.1"/>
    </source>
</evidence>
<dbReference type="CDD" id="cd00093">
    <property type="entry name" value="HTH_XRE"/>
    <property type="match status" value="1"/>
</dbReference>
<dbReference type="GO" id="GO:0003677">
    <property type="term" value="F:DNA binding"/>
    <property type="evidence" value="ECO:0007669"/>
    <property type="project" value="InterPro"/>
</dbReference>
<dbReference type="InterPro" id="IPR010982">
    <property type="entry name" value="Lambda_DNA-bd_dom_sf"/>
</dbReference>
<dbReference type="AlphaFoldDB" id="A0A0U1KX09"/>
<dbReference type="InterPro" id="IPR001387">
    <property type="entry name" value="Cro/C1-type_HTH"/>
</dbReference>
<sequence>MVNTKKLKGKIIEKGFVVEALAKAIGINKSTLYRKLNGQCPITIRDADLIVEELQLTTSEACDIFFSQFVADTRKRI</sequence>